<dbReference type="RefSeq" id="WP_168659814.1">
    <property type="nucleotide sequence ID" value="NZ_CP051180.1"/>
</dbReference>
<organism evidence="8 9">
    <name type="scientific">Ferrimonas lipolytica</name>
    <dbReference type="NCBI Taxonomy" id="2724191"/>
    <lineage>
        <taxon>Bacteria</taxon>
        <taxon>Pseudomonadati</taxon>
        <taxon>Pseudomonadota</taxon>
        <taxon>Gammaproteobacteria</taxon>
        <taxon>Alteromonadales</taxon>
        <taxon>Ferrimonadaceae</taxon>
        <taxon>Ferrimonas</taxon>
    </lineage>
</organism>
<dbReference type="KEGG" id="fes:HER31_06550"/>
<name>A0A6H1UFH9_9GAMM</name>
<evidence type="ECO:0000313" key="8">
    <source>
        <dbReference type="EMBL" id="QIZ76552.1"/>
    </source>
</evidence>
<keyword evidence="9" id="KW-1185">Reference proteome</keyword>
<evidence type="ECO:0000256" key="2">
    <source>
        <dbReference type="ARBA" id="ARBA00022475"/>
    </source>
</evidence>
<feature type="transmembrane region" description="Helical" evidence="7">
    <location>
        <begin position="42"/>
        <end position="64"/>
    </location>
</feature>
<keyword evidence="4 7" id="KW-0812">Transmembrane</keyword>
<keyword evidence="2" id="KW-1003">Cell membrane</keyword>
<proteinExistence type="predicted"/>
<keyword evidence="3" id="KW-0997">Cell inner membrane</keyword>
<gene>
    <name evidence="8" type="ORF">HER31_06550</name>
</gene>
<keyword evidence="5 7" id="KW-1133">Transmembrane helix</keyword>
<comment type="subcellular location">
    <subcellularLocation>
        <location evidence="1">Cell inner membrane</location>
    </subcellularLocation>
</comment>
<dbReference type="PANTHER" id="PTHR30462">
    <property type="entry name" value="INTERMEMBRANE TRANSPORT PROTEIN PQIB-RELATED"/>
    <property type="match status" value="1"/>
</dbReference>
<accession>A0A6H1UFH9</accession>
<feature type="transmembrane region" description="Helical" evidence="7">
    <location>
        <begin position="84"/>
        <end position="115"/>
    </location>
</feature>
<feature type="transmembrane region" description="Helical" evidence="7">
    <location>
        <begin position="135"/>
        <end position="154"/>
    </location>
</feature>
<keyword evidence="6 7" id="KW-0472">Membrane</keyword>
<dbReference type="InterPro" id="IPR051800">
    <property type="entry name" value="PqiA-PqiB_transport"/>
</dbReference>
<evidence type="ECO:0000313" key="9">
    <source>
        <dbReference type="Proteomes" id="UP000501602"/>
    </source>
</evidence>
<evidence type="ECO:0000256" key="7">
    <source>
        <dbReference type="SAM" id="Phobius"/>
    </source>
</evidence>
<evidence type="ECO:0000256" key="3">
    <source>
        <dbReference type="ARBA" id="ARBA00022519"/>
    </source>
</evidence>
<evidence type="ECO:0000256" key="5">
    <source>
        <dbReference type="ARBA" id="ARBA00022989"/>
    </source>
</evidence>
<dbReference type="Pfam" id="PF04403">
    <property type="entry name" value="PqiA"/>
    <property type="match status" value="1"/>
</dbReference>
<dbReference type="PANTHER" id="PTHR30462:SF3">
    <property type="entry name" value="INTERMEMBRANE TRANSPORT PROTEIN PQIA"/>
    <property type="match status" value="1"/>
</dbReference>
<evidence type="ECO:0000256" key="6">
    <source>
        <dbReference type="ARBA" id="ARBA00023136"/>
    </source>
</evidence>
<feature type="transmembrane region" description="Helical" evidence="7">
    <location>
        <begin position="160"/>
        <end position="182"/>
    </location>
</feature>
<dbReference type="InterPro" id="IPR007498">
    <property type="entry name" value="PqiA-like"/>
</dbReference>
<reference evidence="8 9" key="1">
    <citation type="submission" date="2020-04" db="EMBL/GenBank/DDBJ databases">
        <title>Ferrimonas sp. S7 isolated from sea water.</title>
        <authorList>
            <person name="Bae S.S."/>
            <person name="Baek K."/>
        </authorList>
    </citation>
    <scope>NUCLEOTIDE SEQUENCE [LARGE SCALE GENOMIC DNA]</scope>
    <source>
        <strain evidence="8 9">S7</strain>
    </source>
</reference>
<evidence type="ECO:0000256" key="1">
    <source>
        <dbReference type="ARBA" id="ARBA00004533"/>
    </source>
</evidence>
<sequence>MKSHAELRLCQGCRLTTAAPDRCPRCDTPLSKRVRNSVQTSAALLLTAFCFLFPANFLPITQTINQGVNTYDTIFSGITYLFDAGMAGIAIIVLVASIIVPITKIFGLAVILLTIKLDLPLSRRQLTTAFHVIEFIGRWSMLDLFVISIMVSLINMGQLLYAIPAPAATYFALVILFTQFAAQRLDTRLLWDLEKENDEL</sequence>
<dbReference type="EMBL" id="CP051180">
    <property type="protein sequence ID" value="QIZ76552.1"/>
    <property type="molecule type" value="Genomic_DNA"/>
</dbReference>
<dbReference type="Proteomes" id="UP000501602">
    <property type="component" value="Chromosome"/>
</dbReference>
<protein>
    <submittedName>
        <fullName evidence="8">Paraquat-inducible membrane protein A</fullName>
    </submittedName>
</protein>
<dbReference type="AlphaFoldDB" id="A0A6H1UFH9"/>
<evidence type="ECO:0000256" key="4">
    <source>
        <dbReference type="ARBA" id="ARBA00022692"/>
    </source>
</evidence>
<dbReference type="GO" id="GO:0005886">
    <property type="term" value="C:plasma membrane"/>
    <property type="evidence" value="ECO:0007669"/>
    <property type="project" value="UniProtKB-SubCell"/>
</dbReference>